<reference evidence="1 2" key="1">
    <citation type="submission" date="2023-04" db="EMBL/GenBank/DDBJ databases">
        <title>Genome dynamics across the evolutionary transition to endosymbiosis.</title>
        <authorList>
            <person name="Siozios S."/>
            <person name="Nadal-Jimenez P."/>
            <person name="Azagi T."/>
            <person name="Sprong H."/>
            <person name="Frost C.L."/>
            <person name="Parratt S.R."/>
            <person name="Taylor G."/>
            <person name="Brettell L."/>
            <person name="Lew K.C."/>
            <person name="Croft L."/>
            <person name="King K.C."/>
            <person name="Brockhurst M.A."/>
            <person name="Hypsa V."/>
            <person name="Novakova E."/>
            <person name="Darby A.C."/>
            <person name="Hurst G.D.D."/>
        </authorList>
    </citation>
    <scope>NUCLEOTIDE SEQUENCE [LARGE SCALE GENOMIC DNA]</scope>
    <source>
        <strain evidence="2">aApi_AU</strain>
    </source>
</reference>
<dbReference type="Proteomes" id="UP001231859">
    <property type="component" value="Chromosome"/>
</dbReference>
<dbReference type="EMBL" id="CP123759">
    <property type="protein sequence ID" value="WGO84196.1"/>
    <property type="molecule type" value="Genomic_DNA"/>
</dbReference>
<evidence type="ECO:0000313" key="2">
    <source>
        <dbReference type="Proteomes" id="UP001231859"/>
    </source>
</evidence>
<keyword evidence="2" id="KW-1185">Reference proteome</keyword>
<evidence type="ECO:0008006" key="3">
    <source>
        <dbReference type="Google" id="ProtNLM"/>
    </source>
</evidence>
<proteinExistence type="predicted"/>
<organism evidence="1 2">
    <name type="scientific">Arsenophonus apicola</name>
    <dbReference type="NCBI Taxonomy" id="2879119"/>
    <lineage>
        <taxon>Bacteria</taxon>
        <taxon>Pseudomonadati</taxon>
        <taxon>Pseudomonadota</taxon>
        <taxon>Gammaproteobacteria</taxon>
        <taxon>Enterobacterales</taxon>
        <taxon>Morganellaceae</taxon>
        <taxon>Arsenophonus</taxon>
    </lineage>
</organism>
<accession>A0ABY8P3X5</accession>
<gene>
    <name evidence="1" type="ORF">QG404_04695</name>
</gene>
<evidence type="ECO:0000313" key="1">
    <source>
        <dbReference type="EMBL" id="WGO84196.1"/>
    </source>
</evidence>
<sequence>MSNLDISIMSVTPDKYAPIGDPTVGYPQLCIRTNRTAERTNLDEVIKILDAAADQYPIHEKEKRAKVVMEALVTIFSSGNLGHAWIIIFNSDKKGDYTSYAYHGDHGFVKNADSEEINDSPERKFYIQRCIRLTNPEHCPDKLEQTIIPSLNRKSYLMAKLMGMTVKNPANGAYTPINNCTWFAGELWNSITDEQLIYEQAFNGAAHAEKWGIDYLALITKIADPGMLAESLSKIK</sequence>
<name>A0ABY8P3X5_9GAMM</name>
<dbReference type="RefSeq" id="WP_280939218.1">
    <property type="nucleotide sequence ID" value="NZ_CP123759.1"/>
</dbReference>
<protein>
    <recommendedName>
        <fullName evidence="3">Phage protein</fullName>
    </recommendedName>
</protein>